<evidence type="ECO:0000313" key="7">
    <source>
        <dbReference type="Proteomes" id="UP000540989"/>
    </source>
</evidence>
<evidence type="ECO:0000256" key="4">
    <source>
        <dbReference type="PROSITE-ProRule" id="PRU00335"/>
    </source>
</evidence>
<dbReference type="GO" id="GO:0000976">
    <property type="term" value="F:transcription cis-regulatory region binding"/>
    <property type="evidence" value="ECO:0007669"/>
    <property type="project" value="TreeGrafter"/>
</dbReference>
<evidence type="ECO:0000256" key="3">
    <source>
        <dbReference type="ARBA" id="ARBA00023163"/>
    </source>
</evidence>
<dbReference type="PANTHER" id="PTHR30055:SF234">
    <property type="entry name" value="HTH-TYPE TRANSCRIPTIONAL REGULATOR BETI"/>
    <property type="match status" value="1"/>
</dbReference>
<evidence type="ECO:0000313" key="6">
    <source>
        <dbReference type="EMBL" id="MBB5060358.1"/>
    </source>
</evidence>
<dbReference type="PRINTS" id="PR00455">
    <property type="entry name" value="HTHTETR"/>
</dbReference>
<dbReference type="PROSITE" id="PS50977">
    <property type="entry name" value="HTH_TETR_2"/>
    <property type="match status" value="1"/>
</dbReference>
<evidence type="ECO:0000256" key="2">
    <source>
        <dbReference type="ARBA" id="ARBA00023125"/>
    </source>
</evidence>
<dbReference type="InterPro" id="IPR050109">
    <property type="entry name" value="HTH-type_TetR-like_transc_reg"/>
</dbReference>
<name>A0A7W7ZIH7_9BACT</name>
<sequence>MIVDAALSVIHAKGVAGATTRAIVKAVPCSEGSLYVHFTDRTQLLVAVIRKVVGGFSKSLSLLDGQEGNGHDPYERLVALMLEGLQFYRAALPVLAGVISDPQVLLAQQEAFSALDRGPKTSRGTIAAFISKEIKQHRLSASINPDSAAAMMLYVPLGRAFEERFTGRRAVGSDVSFCKQSVATILQIG</sequence>
<dbReference type="AlphaFoldDB" id="A0A7W7ZIH7"/>
<protein>
    <submittedName>
        <fullName evidence="6">AcrR family transcriptional regulator</fullName>
    </submittedName>
</protein>
<organism evidence="6 7">
    <name type="scientific">Granulicella aggregans</name>
    <dbReference type="NCBI Taxonomy" id="474949"/>
    <lineage>
        <taxon>Bacteria</taxon>
        <taxon>Pseudomonadati</taxon>
        <taxon>Acidobacteriota</taxon>
        <taxon>Terriglobia</taxon>
        <taxon>Terriglobales</taxon>
        <taxon>Acidobacteriaceae</taxon>
        <taxon>Granulicella</taxon>
    </lineage>
</organism>
<dbReference type="InterPro" id="IPR009057">
    <property type="entry name" value="Homeodomain-like_sf"/>
</dbReference>
<comment type="caution">
    <text evidence="6">The sequence shown here is derived from an EMBL/GenBank/DDBJ whole genome shotgun (WGS) entry which is preliminary data.</text>
</comment>
<accession>A0A7W7ZIH7</accession>
<reference evidence="6 7" key="1">
    <citation type="submission" date="2020-08" db="EMBL/GenBank/DDBJ databases">
        <title>Genomic Encyclopedia of Type Strains, Phase IV (KMG-V): Genome sequencing to study the core and pangenomes of soil and plant-associated prokaryotes.</title>
        <authorList>
            <person name="Whitman W."/>
        </authorList>
    </citation>
    <scope>NUCLEOTIDE SEQUENCE [LARGE SCALE GENOMIC DNA]</scope>
    <source>
        <strain evidence="6 7">M8UP14</strain>
    </source>
</reference>
<dbReference type="PANTHER" id="PTHR30055">
    <property type="entry name" value="HTH-TYPE TRANSCRIPTIONAL REGULATOR RUTR"/>
    <property type="match status" value="1"/>
</dbReference>
<evidence type="ECO:0000256" key="1">
    <source>
        <dbReference type="ARBA" id="ARBA00023015"/>
    </source>
</evidence>
<dbReference type="InterPro" id="IPR001647">
    <property type="entry name" value="HTH_TetR"/>
</dbReference>
<feature type="DNA-binding region" description="H-T-H motif" evidence="4">
    <location>
        <begin position="19"/>
        <end position="38"/>
    </location>
</feature>
<keyword evidence="7" id="KW-1185">Reference proteome</keyword>
<keyword evidence="3" id="KW-0804">Transcription</keyword>
<keyword evidence="1" id="KW-0805">Transcription regulation</keyword>
<dbReference type="Gene3D" id="1.10.357.10">
    <property type="entry name" value="Tetracycline Repressor, domain 2"/>
    <property type="match status" value="1"/>
</dbReference>
<proteinExistence type="predicted"/>
<dbReference type="EMBL" id="JACHIP010000012">
    <property type="protein sequence ID" value="MBB5060358.1"/>
    <property type="molecule type" value="Genomic_DNA"/>
</dbReference>
<evidence type="ECO:0000259" key="5">
    <source>
        <dbReference type="PROSITE" id="PS50977"/>
    </source>
</evidence>
<gene>
    <name evidence="6" type="ORF">HDF16_005094</name>
</gene>
<dbReference type="Proteomes" id="UP000540989">
    <property type="component" value="Unassembled WGS sequence"/>
</dbReference>
<dbReference type="Pfam" id="PF00440">
    <property type="entry name" value="TetR_N"/>
    <property type="match status" value="1"/>
</dbReference>
<dbReference type="GO" id="GO:0003700">
    <property type="term" value="F:DNA-binding transcription factor activity"/>
    <property type="evidence" value="ECO:0007669"/>
    <property type="project" value="TreeGrafter"/>
</dbReference>
<feature type="domain" description="HTH tetR-type" evidence="5">
    <location>
        <begin position="1"/>
        <end position="56"/>
    </location>
</feature>
<dbReference type="SUPFAM" id="SSF46689">
    <property type="entry name" value="Homeodomain-like"/>
    <property type="match status" value="1"/>
</dbReference>
<keyword evidence="2 4" id="KW-0238">DNA-binding</keyword>